<dbReference type="EMBL" id="MU394295">
    <property type="protein sequence ID" value="KAI6089598.1"/>
    <property type="molecule type" value="Genomic_DNA"/>
</dbReference>
<dbReference type="Proteomes" id="UP001497680">
    <property type="component" value="Unassembled WGS sequence"/>
</dbReference>
<name>A0ACC0DAA7_9PEZI</name>
<protein>
    <submittedName>
        <fullName evidence="1">Uncharacterized protein</fullName>
    </submittedName>
</protein>
<gene>
    <name evidence="1" type="ORF">F4821DRAFT_257015</name>
</gene>
<accession>A0ACC0DAA7</accession>
<keyword evidence="2" id="KW-1185">Reference proteome</keyword>
<proteinExistence type="predicted"/>
<organism evidence="1 2">
    <name type="scientific">Hypoxylon rubiginosum</name>
    <dbReference type="NCBI Taxonomy" id="110542"/>
    <lineage>
        <taxon>Eukaryota</taxon>
        <taxon>Fungi</taxon>
        <taxon>Dikarya</taxon>
        <taxon>Ascomycota</taxon>
        <taxon>Pezizomycotina</taxon>
        <taxon>Sordariomycetes</taxon>
        <taxon>Xylariomycetidae</taxon>
        <taxon>Xylariales</taxon>
        <taxon>Hypoxylaceae</taxon>
        <taxon>Hypoxylon</taxon>
    </lineage>
</organism>
<reference evidence="1 2" key="1">
    <citation type="journal article" date="2022" name="New Phytol.">
        <title>Ecological generalism drives hyperdiversity of secondary metabolite gene clusters in xylarialean endophytes.</title>
        <authorList>
            <person name="Franco M.E.E."/>
            <person name="Wisecaver J.H."/>
            <person name="Arnold A.E."/>
            <person name="Ju Y.M."/>
            <person name="Slot J.C."/>
            <person name="Ahrendt S."/>
            <person name="Moore L.P."/>
            <person name="Eastman K.E."/>
            <person name="Scott K."/>
            <person name="Konkel Z."/>
            <person name="Mondo S.J."/>
            <person name="Kuo A."/>
            <person name="Hayes R.D."/>
            <person name="Haridas S."/>
            <person name="Andreopoulos B."/>
            <person name="Riley R."/>
            <person name="LaButti K."/>
            <person name="Pangilinan J."/>
            <person name="Lipzen A."/>
            <person name="Amirebrahimi M."/>
            <person name="Yan J."/>
            <person name="Adam C."/>
            <person name="Keymanesh K."/>
            <person name="Ng V."/>
            <person name="Louie K."/>
            <person name="Northen T."/>
            <person name="Drula E."/>
            <person name="Henrissat B."/>
            <person name="Hsieh H.M."/>
            <person name="Youens-Clark K."/>
            <person name="Lutzoni F."/>
            <person name="Miadlikowska J."/>
            <person name="Eastwood D.C."/>
            <person name="Hamelin R.C."/>
            <person name="Grigoriev I.V."/>
            <person name="U'Ren J.M."/>
        </authorList>
    </citation>
    <scope>NUCLEOTIDE SEQUENCE [LARGE SCALE GENOMIC DNA]</scope>
    <source>
        <strain evidence="1 2">ER1909</strain>
    </source>
</reference>
<evidence type="ECO:0000313" key="2">
    <source>
        <dbReference type="Proteomes" id="UP001497680"/>
    </source>
</evidence>
<sequence>MDALPRPPLREIPQIISMETKFDVCYRMRCGKRIKYLVVMDDILPRNHATLLNPFELLPPLSYERDDWDIAIIFRDGETNELTIRLSVEKADGVVSLWQLKRSFSYHCIVKSDETAKLLHLPREARPVQPQLVNNTSEFPSRAQIPFQGPKQAFTRFQ</sequence>
<comment type="caution">
    <text evidence="1">The sequence shown here is derived from an EMBL/GenBank/DDBJ whole genome shotgun (WGS) entry which is preliminary data.</text>
</comment>
<evidence type="ECO:0000313" key="1">
    <source>
        <dbReference type="EMBL" id="KAI6089598.1"/>
    </source>
</evidence>